<dbReference type="SUPFAM" id="SSF81383">
    <property type="entry name" value="F-box domain"/>
    <property type="match status" value="1"/>
</dbReference>
<protein>
    <submittedName>
        <fullName evidence="1">Unplaced genomic scaffold K443scaffold_14, whole genome shotgun sequence</fullName>
    </submittedName>
</protein>
<evidence type="ECO:0000313" key="2">
    <source>
        <dbReference type="Proteomes" id="UP000054477"/>
    </source>
</evidence>
<sequence>MADPTPIDDSGVTGNSNLPDFSDVQKATLADELPPEILVYIFEMAQNTFLPSEEHLFWRFPLVLGMVSQYWRQVAYGAPMLWSNVDISHDRDLDGLQVYLGRSKDVPIDMHFTYDDTGKRDVSKLIGILRLHYPRCRSIRLSSETPDKITPEVMSIVISMCEGRYPILQRFHVEGFDTGEIGEFSEPRAIAADALNLTNVRLRGLGLIYCRPPLTAATELHLAVATTTIPYTYFYGMLGSCQSLITLCVYDDLVFGWPTNLRTAHDMPSLRYLRIFGNMLGVSQLLLSISAPCLKELTIAPVVMSDLDLLCVGASRNAPRFPALTSLTLAPAHADAMESTLTLANTCFPGIKLLVLPNYYKESFMESFKTGGLEPSEQLWPELDGLAVRDIGERQNQVVLYEFIKVRRRLGVPLGTLYLDSSSMSRITRMDWLKDQLSVVEADPWKIQCQNAFYCNEEDRFLGAEE</sequence>
<proteinExistence type="predicted"/>
<evidence type="ECO:0000313" key="1">
    <source>
        <dbReference type="EMBL" id="KIK07062.1"/>
    </source>
</evidence>
<reference evidence="2" key="2">
    <citation type="submission" date="2015-01" db="EMBL/GenBank/DDBJ databases">
        <title>Evolutionary Origins and Diversification of the Mycorrhizal Mutualists.</title>
        <authorList>
            <consortium name="DOE Joint Genome Institute"/>
            <consortium name="Mycorrhizal Genomics Consortium"/>
            <person name="Kohler A."/>
            <person name="Kuo A."/>
            <person name="Nagy L.G."/>
            <person name="Floudas D."/>
            <person name="Copeland A."/>
            <person name="Barry K.W."/>
            <person name="Cichocki N."/>
            <person name="Veneault-Fourrey C."/>
            <person name="LaButti K."/>
            <person name="Lindquist E.A."/>
            <person name="Lipzen A."/>
            <person name="Lundell T."/>
            <person name="Morin E."/>
            <person name="Murat C."/>
            <person name="Riley R."/>
            <person name="Ohm R."/>
            <person name="Sun H."/>
            <person name="Tunlid A."/>
            <person name="Henrissat B."/>
            <person name="Grigoriev I.V."/>
            <person name="Hibbett D.S."/>
            <person name="Martin F."/>
        </authorList>
    </citation>
    <scope>NUCLEOTIDE SEQUENCE [LARGE SCALE GENOMIC DNA]</scope>
    <source>
        <strain evidence="2">LaAM-08-1</strain>
    </source>
</reference>
<dbReference type="STRING" id="1095629.A0A0C9YA18"/>
<dbReference type="InterPro" id="IPR036047">
    <property type="entry name" value="F-box-like_dom_sf"/>
</dbReference>
<reference evidence="1 2" key="1">
    <citation type="submission" date="2014-04" db="EMBL/GenBank/DDBJ databases">
        <authorList>
            <consortium name="DOE Joint Genome Institute"/>
            <person name="Kuo A."/>
            <person name="Kohler A."/>
            <person name="Nagy L.G."/>
            <person name="Floudas D."/>
            <person name="Copeland A."/>
            <person name="Barry K.W."/>
            <person name="Cichocki N."/>
            <person name="Veneault-Fourrey C."/>
            <person name="LaButti K."/>
            <person name="Lindquist E.A."/>
            <person name="Lipzen A."/>
            <person name="Lundell T."/>
            <person name="Morin E."/>
            <person name="Murat C."/>
            <person name="Sun H."/>
            <person name="Tunlid A."/>
            <person name="Henrissat B."/>
            <person name="Grigoriev I.V."/>
            <person name="Hibbett D.S."/>
            <person name="Martin F."/>
            <person name="Nordberg H.P."/>
            <person name="Cantor M.N."/>
            <person name="Hua S.X."/>
        </authorList>
    </citation>
    <scope>NUCLEOTIDE SEQUENCE [LARGE SCALE GENOMIC DNA]</scope>
    <source>
        <strain evidence="1 2">LaAM-08-1</strain>
    </source>
</reference>
<dbReference type="SUPFAM" id="SSF52047">
    <property type="entry name" value="RNI-like"/>
    <property type="match status" value="1"/>
</dbReference>
<name>A0A0C9YA18_9AGAR</name>
<gene>
    <name evidence="1" type="ORF">K443DRAFT_673639</name>
</gene>
<dbReference type="Proteomes" id="UP000054477">
    <property type="component" value="Unassembled WGS sequence"/>
</dbReference>
<dbReference type="OrthoDB" id="3047947at2759"/>
<keyword evidence="2" id="KW-1185">Reference proteome</keyword>
<dbReference type="EMBL" id="KN838549">
    <property type="protein sequence ID" value="KIK07062.1"/>
    <property type="molecule type" value="Genomic_DNA"/>
</dbReference>
<dbReference type="HOGENOM" id="CLU_020999_5_1_1"/>
<accession>A0A0C9YA18</accession>
<dbReference type="AlphaFoldDB" id="A0A0C9YA18"/>
<organism evidence="1 2">
    <name type="scientific">Laccaria amethystina LaAM-08-1</name>
    <dbReference type="NCBI Taxonomy" id="1095629"/>
    <lineage>
        <taxon>Eukaryota</taxon>
        <taxon>Fungi</taxon>
        <taxon>Dikarya</taxon>
        <taxon>Basidiomycota</taxon>
        <taxon>Agaricomycotina</taxon>
        <taxon>Agaricomycetes</taxon>
        <taxon>Agaricomycetidae</taxon>
        <taxon>Agaricales</taxon>
        <taxon>Agaricineae</taxon>
        <taxon>Hydnangiaceae</taxon>
        <taxon>Laccaria</taxon>
    </lineage>
</organism>